<evidence type="ECO:0000256" key="1">
    <source>
        <dbReference type="SAM" id="Phobius"/>
    </source>
</evidence>
<dbReference type="AlphaFoldDB" id="A0A8J3S728"/>
<dbReference type="Proteomes" id="UP000655044">
    <property type="component" value="Unassembled WGS sequence"/>
</dbReference>
<organism evidence="2 3">
    <name type="scientific">Planobispora rosea</name>
    <dbReference type="NCBI Taxonomy" id="35762"/>
    <lineage>
        <taxon>Bacteria</taxon>
        <taxon>Bacillati</taxon>
        <taxon>Actinomycetota</taxon>
        <taxon>Actinomycetes</taxon>
        <taxon>Streptosporangiales</taxon>
        <taxon>Streptosporangiaceae</taxon>
        <taxon>Planobispora</taxon>
    </lineage>
</organism>
<name>A0A8J3S728_PLARO</name>
<keyword evidence="3" id="KW-1185">Reference proteome</keyword>
<keyword evidence="1" id="KW-0812">Transmembrane</keyword>
<accession>A0A8J3S728</accession>
<keyword evidence="1" id="KW-0472">Membrane</keyword>
<comment type="caution">
    <text evidence="2">The sequence shown here is derived from an EMBL/GenBank/DDBJ whole genome shotgun (WGS) entry which is preliminary data.</text>
</comment>
<evidence type="ECO:0000313" key="2">
    <source>
        <dbReference type="EMBL" id="GIH87147.1"/>
    </source>
</evidence>
<reference evidence="2" key="1">
    <citation type="submission" date="2021-01" db="EMBL/GenBank/DDBJ databases">
        <title>Whole genome shotgun sequence of Planobispora rosea NBRC 15558.</title>
        <authorList>
            <person name="Komaki H."/>
            <person name="Tamura T."/>
        </authorList>
    </citation>
    <scope>NUCLEOTIDE SEQUENCE</scope>
    <source>
        <strain evidence="2">NBRC 15558</strain>
    </source>
</reference>
<dbReference type="RefSeq" id="WP_189243374.1">
    <property type="nucleotide sequence ID" value="NZ_BMQP01000036.1"/>
</dbReference>
<evidence type="ECO:0000313" key="3">
    <source>
        <dbReference type="Proteomes" id="UP000655044"/>
    </source>
</evidence>
<dbReference type="EMBL" id="BOOI01000055">
    <property type="protein sequence ID" value="GIH87147.1"/>
    <property type="molecule type" value="Genomic_DNA"/>
</dbReference>
<gene>
    <name evidence="2" type="ORF">Pro02_55550</name>
</gene>
<keyword evidence="1" id="KW-1133">Transmembrane helix</keyword>
<feature type="transmembrane region" description="Helical" evidence="1">
    <location>
        <begin position="21"/>
        <end position="40"/>
    </location>
</feature>
<proteinExistence type="predicted"/>
<protein>
    <submittedName>
        <fullName evidence="2">Uncharacterized protein</fullName>
    </submittedName>
</protein>
<sequence>MVGGGRYDIIEAEEPRGPRRWIGMAVLAVLLAVPVISLVASREPAGLPRLPPPAPVPTATVGERRPNILHPQVRRRDGREIINVAFPDGSRAEISYPAGAGLAALGARPAQIGWLDQDDNYDLVRRLTAPPGGAAEVARERPMLRNLGKRVTLWKSSSWDSGQLMLFDFDPWSLALFDAPRPMTFEQRMIWAENLRGRVTEDGYLVLSAKPPLVLGRPGQVVRGEQAGPQLWFGGGRETLVVFAPIPGCDAQRVRLSMVEDRRRASVGVCRNGFYIAASGTDGHVQRIVDGIRIEPED</sequence>